<evidence type="ECO:0000313" key="6">
    <source>
        <dbReference type="Proteomes" id="UP000045782"/>
    </source>
</evidence>
<name>A0A0U0ZT76_9MYCO</name>
<dbReference type="Gene3D" id="4.10.320.10">
    <property type="entry name" value="E3-binding domain"/>
    <property type="match status" value="1"/>
</dbReference>
<evidence type="ECO:0000259" key="4">
    <source>
        <dbReference type="Pfam" id="PF23359"/>
    </source>
</evidence>
<dbReference type="Pfam" id="PF23359">
    <property type="entry name" value="Lsr2_DNA-bd"/>
    <property type="match status" value="1"/>
</dbReference>
<reference evidence="5 6" key="1">
    <citation type="submission" date="2015-03" db="EMBL/GenBank/DDBJ databases">
        <authorList>
            <person name="Murphy D."/>
        </authorList>
    </citation>
    <scope>NUCLEOTIDE SEQUENCE [LARGE SCALE GENOMIC DNA]</scope>
    <source>
        <strain evidence="5 6">PAP088</strain>
    </source>
</reference>
<evidence type="ECO:0000313" key="5">
    <source>
        <dbReference type="EMBL" id="CPV67055.1"/>
    </source>
</evidence>
<feature type="domain" description="Lsr2 dimerization" evidence="3">
    <location>
        <begin position="1"/>
        <end position="58"/>
    </location>
</feature>
<dbReference type="InterPro" id="IPR024412">
    <property type="entry name" value="Lsr2_dim_dom"/>
</dbReference>
<dbReference type="GO" id="GO:0016746">
    <property type="term" value="F:acyltransferase activity"/>
    <property type="evidence" value="ECO:0007669"/>
    <property type="project" value="InterPro"/>
</dbReference>
<gene>
    <name evidence="5" type="primary">lsr2_1</name>
    <name evidence="5" type="ORF">ERS075579_04141</name>
</gene>
<dbReference type="InterPro" id="IPR055370">
    <property type="entry name" value="Lsr2_DNA-bd"/>
</dbReference>
<feature type="domain" description="Lsr2 DNA-binding" evidence="4">
    <location>
        <begin position="72"/>
        <end position="107"/>
    </location>
</feature>
<evidence type="ECO:0000256" key="2">
    <source>
        <dbReference type="SAM" id="MobiDB-lite"/>
    </source>
</evidence>
<dbReference type="GO" id="GO:0003677">
    <property type="term" value="F:DNA binding"/>
    <property type="evidence" value="ECO:0007669"/>
    <property type="project" value="UniProtKB-KW"/>
</dbReference>
<dbReference type="Proteomes" id="UP000045782">
    <property type="component" value="Unassembled WGS sequence"/>
</dbReference>
<proteinExistence type="predicted"/>
<organism evidence="5 6">
    <name type="scientific">Mycobacteroides abscessus</name>
    <dbReference type="NCBI Taxonomy" id="36809"/>
    <lineage>
        <taxon>Bacteria</taxon>
        <taxon>Bacillati</taxon>
        <taxon>Actinomycetota</taxon>
        <taxon>Actinomycetes</taxon>
        <taxon>Mycobacteriales</taxon>
        <taxon>Mycobacteriaceae</taxon>
        <taxon>Mycobacteroides</taxon>
    </lineage>
</organism>
<accession>A0A0U0ZT76</accession>
<protein>
    <submittedName>
        <fullName evidence="5">Protein lsr2</fullName>
    </submittedName>
</protein>
<evidence type="ECO:0000259" key="3">
    <source>
        <dbReference type="Pfam" id="PF11774"/>
    </source>
</evidence>
<dbReference type="EMBL" id="CSWP01000009">
    <property type="protein sequence ID" value="CPV67055.1"/>
    <property type="molecule type" value="Genomic_DNA"/>
</dbReference>
<dbReference type="Pfam" id="PF11774">
    <property type="entry name" value="Lsr2"/>
    <property type="match status" value="1"/>
</dbReference>
<feature type="compositionally biased region" description="Basic residues" evidence="2">
    <location>
        <begin position="55"/>
        <end position="65"/>
    </location>
</feature>
<dbReference type="RefSeq" id="WP_052619164.1">
    <property type="nucleotide sequence ID" value="NZ_CSWP01000009.1"/>
</dbReference>
<dbReference type="Gene3D" id="3.30.60.230">
    <property type="entry name" value="Lsr2, dimerization domain"/>
    <property type="match status" value="1"/>
</dbReference>
<dbReference type="InterPro" id="IPR042261">
    <property type="entry name" value="Lsr2-like_dimerization"/>
</dbReference>
<dbReference type="InterPro" id="IPR036625">
    <property type="entry name" value="E3-bd_dom_sf"/>
</dbReference>
<feature type="region of interest" description="Disordered" evidence="2">
    <location>
        <begin position="55"/>
        <end position="78"/>
    </location>
</feature>
<dbReference type="AlphaFoldDB" id="A0A0U0ZT76"/>
<keyword evidence="1" id="KW-0238">DNA-binding</keyword>
<sequence length="111" mass="12422">MAKKVTVAIVDDIDDTKKADETVVFEIDGVTYEIDLTNKHATKLRGELSDWIKHARRTRGRKRPGAGKSPEQRTRNEKIRTWLLRKGVPVGAKGRIAADLVALYDKANPGK</sequence>
<evidence type="ECO:0000256" key="1">
    <source>
        <dbReference type="ARBA" id="ARBA00023125"/>
    </source>
</evidence>